<dbReference type="InterPro" id="IPR013022">
    <property type="entry name" value="Xyl_isomerase-like_TIM-brl"/>
</dbReference>
<dbReference type="Pfam" id="PF01261">
    <property type="entry name" value="AP_endonuc_2"/>
    <property type="match status" value="1"/>
</dbReference>
<evidence type="ECO:0000313" key="2">
    <source>
        <dbReference type="EMBL" id="GAA0367070.1"/>
    </source>
</evidence>
<protein>
    <submittedName>
        <fullName evidence="2">Sugar phosphate isomerase/epimerase</fullName>
    </submittedName>
</protein>
<gene>
    <name evidence="2" type="ORF">GCM10008932_18840</name>
</gene>
<name>A0ABN0XL89_9LACT</name>
<keyword evidence="2" id="KW-0413">Isomerase</keyword>
<feature type="domain" description="Xylose isomerase-like TIM barrel" evidence="1">
    <location>
        <begin position="25"/>
        <end position="241"/>
    </location>
</feature>
<evidence type="ECO:0000259" key="1">
    <source>
        <dbReference type="Pfam" id="PF01261"/>
    </source>
</evidence>
<dbReference type="PANTHER" id="PTHR12110">
    <property type="entry name" value="HYDROXYPYRUVATE ISOMERASE"/>
    <property type="match status" value="1"/>
</dbReference>
<dbReference type="RefSeq" id="WP_343756037.1">
    <property type="nucleotide sequence ID" value="NZ_BAAACW010000121.1"/>
</dbReference>
<proteinExistence type="predicted"/>
<dbReference type="InterPro" id="IPR050312">
    <property type="entry name" value="IolE/XylAMocC-like"/>
</dbReference>
<accession>A0ABN0XL89</accession>
<dbReference type="InterPro" id="IPR036237">
    <property type="entry name" value="Xyl_isomerase-like_sf"/>
</dbReference>
<reference evidence="2 3" key="1">
    <citation type="journal article" date="2019" name="Int. J. Syst. Evol. Microbiol.">
        <title>The Global Catalogue of Microorganisms (GCM) 10K type strain sequencing project: providing services to taxonomists for standard genome sequencing and annotation.</title>
        <authorList>
            <consortium name="The Broad Institute Genomics Platform"/>
            <consortium name="The Broad Institute Genome Sequencing Center for Infectious Disease"/>
            <person name="Wu L."/>
            <person name="Ma J."/>
        </authorList>
    </citation>
    <scope>NUCLEOTIDE SEQUENCE [LARGE SCALE GENOMIC DNA]</scope>
    <source>
        <strain evidence="2 3">JCM 12662</strain>
    </source>
</reference>
<evidence type="ECO:0000313" key="3">
    <source>
        <dbReference type="Proteomes" id="UP001501166"/>
    </source>
</evidence>
<dbReference type="Gene3D" id="3.20.20.150">
    <property type="entry name" value="Divalent-metal-dependent TIM barrel enzymes"/>
    <property type="match status" value="1"/>
</dbReference>
<dbReference type="EMBL" id="BAAACW010000121">
    <property type="protein sequence ID" value="GAA0367070.1"/>
    <property type="molecule type" value="Genomic_DNA"/>
</dbReference>
<dbReference type="Proteomes" id="UP001501166">
    <property type="component" value="Unassembled WGS sequence"/>
</dbReference>
<sequence length="249" mass="28584">MKPAIALQLWSIKDDCERNFDDAIKNVRDMGYDGVEFAGYYGKTADEINQLLTDTGLEIAGSHVPYEHLREALDETLDFEKAIGNTRVVVPFASFQTLEGWEGFANDLNRFSQSASKRGIELYYHNHAHEFSDIENQDMLSFLNKNVESLYYEVDLYWLSYAGINEFDWVDAHKEAIGLFHFKDKQVTPVESTELGAGVLPIKKYVEKAKELQMPWLIVEQEAFQTLTPLEAAHQNVNKLKEIVEEVHQ</sequence>
<dbReference type="GO" id="GO:0016853">
    <property type="term" value="F:isomerase activity"/>
    <property type="evidence" value="ECO:0007669"/>
    <property type="project" value="UniProtKB-KW"/>
</dbReference>
<dbReference type="PANTHER" id="PTHR12110:SF41">
    <property type="entry name" value="INOSOSE DEHYDRATASE"/>
    <property type="match status" value="1"/>
</dbReference>
<dbReference type="SUPFAM" id="SSF51658">
    <property type="entry name" value="Xylose isomerase-like"/>
    <property type="match status" value="1"/>
</dbReference>
<comment type="caution">
    <text evidence="2">The sequence shown here is derived from an EMBL/GenBank/DDBJ whole genome shotgun (WGS) entry which is preliminary data.</text>
</comment>
<organism evidence="2 3">
    <name type="scientific">Alkalibacterium iburiense</name>
    <dbReference type="NCBI Taxonomy" id="290589"/>
    <lineage>
        <taxon>Bacteria</taxon>
        <taxon>Bacillati</taxon>
        <taxon>Bacillota</taxon>
        <taxon>Bacilli</taxon>
        <taxon>Lactobacillales</taxon>
        <taxon>Carnobacteriaceae</taxon>
        <taxon>Alkalibacterium</taxon>
    </lineage>
</organism>
<keyword evidence="3" id="KW-1185">Reference proteome</keyword>